<evidence type="ECO:0000313" key="14">
    <source>
        <dbReference type="EMBL" id="WUT83831.1"/>
    </source>
</evidence>
<feature type="transmembrane region" description="Helical" evidence="13">
    <location>
        <begin position="159"/>
        <end position="179"/>
    </location>
</feature>
<keyword evidence="7" id="KW-0915">Sodium</keyword>
<organism evidence="14 15">
    <name type="scientific">Streptomyces melanogenes</name>
    <dbReference type="NCBI Taxonomy" id="67326"/>
    <lineage>
        <taxon>Bacteria</taxon>
        <taxon>Bacillati</taxon>
        <taxon>Actinomycetota</taxon>
        <taxon>Actinomycetes</taxon>
        <taxon>Kitasatosporales</taxon>
        <taxon>Streptomycetaceae</taxon>
        <taxon>Streptomyces</taxon>
    </lineage>
</organism>
<keyword evidence="3" id="KW-0813">Transport</keyword>
<evidence type="ECO:0000256" key="6">
    <source>
        <dbReference type="ARBA" id="ARBA00022989"/>
    </source>
</evidence>
<dbReference type="Pfam" id="PF00474">
    <property type="entry name" value="SSF"/>
    <property type="match status" value="1"/>
</dbReference>
<dbReference type="EMBL" id="CP109019">
    <property type="protein sequence ID" value="WUT83831.1"/>
    <property type="molecule type" value="Genomic_DNA"/>
</dbReference>
<dbReference type="InterPro" id="IPR038377">
    <property type="entry name" value="Na/Glc_symporter_sf"/>
</dbReference>
<feature type="region of interest" description="Disordered" evidence="12">
    <location>
        <begin position="492"/>
        <end position="537"/>
    </location>
</feature>
<dbReference type="CDD" id="cd11477">
    <property type="entry name" value="SLC5sbd_u1"/>
    <property type="match status" value="1"/>
</dbReference>
<sequence>MNSLDWAVLIGYFGVMVAIGVWSHKRVDDVADFFTAGGKMPWWLSGISHHMSGYSAVMFTGYAGIAYTYGVTSYVTWSFPIAIGIAIGSSLFAPRLNRLRSRLHVASPLEYLKNRYNIPTQQALAWSGMLLKIVDVGAKWAAIATLLSVFTGMSINQGILITGVITGIYCTVGGLWADALTELGQFIIQLCAGVAMLIAVMSKLGGFSALWTVWDKLPDAHTHPTAGPYTVTFLLAYLFIKTFEYSGGMWNQAQRYMATDSARSATRSARLSAILWLVWPLVLFFPMWCAPLLVHAEKPDASDSYALMTESLLPHGLLGLVIVGFFSHTMAMCSSDANAISAVFTRDIAPVVSKAARSWSSRGGLLAARLSTVSFLALSMALATQINSPAFKDIITVVIKWVAGLMGPIAIPFMLGMLRTFRKSGPTAALTSWAAGLLTFFLVNYHLDGSDRTGVALQYQVSVPLAVSLVLYIVIGLVKPEDTPERDALLARIDSDDDGPGSASAAAIPVQGGRAEGEGTLTPAVRPWGNAPASPGC</sequence>
<dbReference type="PROSITE" id="PS50283">
    <property type="entry name" value="NA_SOLUT_SYMP_3"/>
    <property type="match status" value="1"/>
</dbReference>
<evidence type="ECO:0000256" key="8">
    <source>
        <dbReference type="ARBA" id="ARBA00023065"/>
    </source>
</evidence>
<evidence type="ECO:0000256" key="5">
    <source>
        <dbReference type="ARBA" id="ARBA00022692"/>
    </source>
</evidence>
<evidence type="ECO:0000256" key="10">
    <source>
        <dbReference type="ARBA" id="ARBA00023201"/>
    </source>
</evidence>
<reference evidence="14" key="1">
    <citation type="submission" date="2022-10" db="EMBL/GenBank/DDBJ databases">
        <title>The complete genomes of actinobacterial strains from the NBC collection.</title>
        <authorList>
            <person name="Joergensen T.S."/>
            <person name="Alvarez Arevalo M."/>
            <person name="Sterndorff E.B."/>
            <person name="Faurdal D."/>
            <person name="Vuksanovic O."/>
            <person name="Mourched A.-S."/>
            <person name="Charusanti P."/>
            <person name="Shaw S."/>
            <person name="Blin K."/>
            <person name="Weber T."/>
        </authorList>
    </citation>
    <scope>NUCLEOTIDE SEQUENCE</scope>
    <source>
        <strain evidence="14">NBC_00668</strain>
    </source>
</reference>
<feature type="transmembrane region" description="Helical" evidence="13">
    <location>
        <begin position="305"/>
        <end position="326"/>
    </location>
</feature>
<feature type="transmembrane region" description="Helical" evidence="13">
    <location>
        <begin position="74"/>
        <end position="93"/>
    </location>
</feature>
<evidence type="ECO:0000256" key="12">
    <source>
        <dbReference type="SAM" id="MobiDB-lite"/>
    </source>
</evidence>
<feature type="transmembrane region" description="Helical" evidence="13">
    <location>
        <begin position="271"/>
        <end position="293"/>
    </location>
</feature>
<keyword evidence="9 13" id="KW-0472">Membrane</keyword>
<name>A0ABZ1XLF4_9ACTN</name>
<feature type="transmembrane region" description="Helical" evidence="13">
    <location>
        <begin position="427"/>
        <end position="447"/>
    </location>
</feature>
<dbReference type="InterPro" id="IPR051163">
    <property type="entry name" value="Sodium:Solute_Symporter_SSF"/>
</dbReference>
<feature type="transmembrane region" description="Helical" evidence="13">
    <location>
        <begin position="459"/>
        <end position="478"/>
    </location>
</feature>
<keyword evidence="4" id="KW-1003">Cell membrane</keyword>
<proteinExistence type="inferred from homology"/>
<evidence type="ECO:0000256" key="4">
    <source>
        <dbReference type="ARBA" id="ARBA00022475"/>
    </source>
</evidence>
<comment type="similarity">
    <text evidence="2 11">Belongs to the sodium:solute symporter (SSF) (TC 2.A.21) family.</text>
</comment>
<feature type="transmembrane region" description="Helical" evidence="13">
    <location>
        <begin position="363"/>
        <end position="382"/>
    </location>
</feature>
<feature type="transmembrane region" description="Helical" evidence="13">
    <location>
        <begin position="42"/>
        <end position="68"/>
    </location>
</feature>
<gene>
    <name evidence="14" type="ORF">OG515_17330</name>
</gene>
<dbReference type="Proteomes" id="UP001432060">
    <property type="component" value="Chromosome"/>
</dbReference>
<accession>A0ABZ1XLF4</accession>
<keyword evidence="5 13" id="KW-0812">Transmembrane</keyword>
<feature type="transmembrane region" description="Helical" evidence="13">
    <location>
        <begin position="394"/>
        <end position="415"/>
    </location>
</feature>
<protein>
    <submittedName>
        <fullName evidence="14">Na+:solute symporter</fullName>
    </submittedName>
</protein>
<feature type="transmembrane region" description="Helical" evidence="13">
    <location>
        <begin position="186"/>
        <end position="214"/>
    </location>
</feature>
<dbReference type="PANTHER" id="PTHR42985:SF40">
    <property type="entry name" value="LD47995P-RELATED"/>
    <property type="match status" value="1"/>
</dbReference>
<evidence type="ECO:0000256" key="13">
    <source>
        <dbReference type="SAM" id="Phobius"/>
    </source>
</evidence>
<evidence type="ECO:0000256" key="11">
    <source>
        <dbReference type="RuleBase" id="RU362091"/>
    </source>
</evidence>
<keyword evidence="6 13" id="KW-1133">Transmembrane helix</keyword>
<dbReference type="PANTHER" id="PTHR42985">
    <property type="entry name" value="SODIUM-COUPLED MONOCARBOXYLATE TRANSPORTER"/>
    <property type="match status" value="1"/>
</dbReference>
<evidence type="ECO:0000256" key="9">
    <source>
        <dbReference type="ARBA" id="ARBA00023136"/>
    </source>
</evidence>
<feature type="compositionally biased region" description="Low complexity" evidence="12">
    <location>
        <begin position="500"/>
        <end position="509"/>
    </location>
</feature>
<feature type="transmembrane region" description="Helical" evidence="13">
    <location>
        <begin position="6"/>
        <end position="22"/>
    </location>
</feature>
<evidence type="ECO:0000256" key="2">
    <source>
        <dbReference type="ARBA" id="ARBA00006434"/>
    </source>
</evidence>
<keyword evidence="8" id="KW-0406">Ion transport</keyword>
<feature type="transmembrane region" description="Helical" evidence="13">
    <location>
        <begin position="226"/>
        <end position="250"/>
    </location>
</feature>
<evidence type="ECO:0000256" key="7">
    <source>
        <dbReference type="ARBA" id="ARBA00023053"/>
    </source>
</evidence>
<evidence type="ECO:0000256" key="3">
    <source>
        <dbReference type="ARBA" id="ARBA00022448"/>
    </source>
</evidence>
<evidence type="ECO:0000256" key="1">
    <source>
        <dbReference type="ARBA" id="ARBA00004651"/>
    </source>
</evidence>
<dbReference type="Gene3D" id="1.20.1730.10">
    <property type="entry name" value="Sodium/glucose cotransporter"/>
    <property type="match status" value="1"/>
</dbReference>
<dbReference type="RefSeq" id="WP_329399764.1">
    <property type="nucleotide sequence ID" value="NZ_CP109019.1"/>
</dbReference>
<keyword evidence="15" id="KW-1185">Reference proteome</keyword>
<keyword evidence="10" id="KW-0739">Sodium transport</keyword>
<comment type="subcellular location">
    <subcellularLocation>
        <location evidence="1">Cell membrane</location>
        <topology evidence="1">Multi-pass membrane protein</topology>
    </subcellularLocation>
</comment>
<evidence type="ECO:0000313" key="15">
    <source>
        <dbReference type="Proteomes" id="UP001432060"/>
    </source>
</evidence>
<dbReference type="InterPro" id="IPR001734">
    <property type="entry name" value="Na/solute_symporter"/>
</dbReference>